<evidence type="ECO:0000313" key="2">
    <source>
        <dbReference type="Proteomes" id="UP000886856"/>
    </source>
</evidence>
<protein>
    <submittedName>
        <fullName evidence="1">Uncharacterized protein</fullName>
    </submittedName>
</protein>
<comment type="caution">
    <text evidence="1">The sequence shown here is derived from an EMBL/GenBank/DDBJ whole genome shotgun (WGS) entry which is preliminary data.</text>
</comment>
<gene>
    <name evidence="1" type="ORF">H9948_06790</name>
</gene>
<reference evidence="1" key="1">
    <citation type="journal article" date="2021" name="PeerJ">
        <title>Extensive microbial diversity within the chicken gut microbiome revealed by metagenomics and culture.</title>
        <authorList>
            <person name="Gilroy R."/>
            <person name="Ravi A."/>
            <person name="Getino M."/>
            <person name="Pursley I."/>
            <person name="Horton D.L."/>
            <person name="Alikhan N.F."/>
            <person name="Baker D."/>
            <person name="Gharbi K."/>
            <person name="Hall N."/>
            <person name="Watson M."/>
            <person name="Adriaenssens E.M."/>
            <person name="Foster-Nyarko E."/>
            <person name="Jarju S."/>
            <person name="Secka A."/>
            <person name="Antonio M."/>
            <person name="Oren A."/>
            <person name="Chaudhuri R.R."/>
            <person name="La Ragione R."/>
            <person name="Hildebrand F."/>
            <person name="Pallen M.J."/>
        </authorList>
    </citation>
    <scope>NUCLEOTIDE SEQUENCE</scope>
    <source>
        <strain evidence="1">CHK171-505</strain>
    </source>
</reference>
<sequence length="109" mass="12463">MIVNVLGTEYTILTKATASEYPILESQADGFCDFSTKKIIIAEMKPDDYSTKDLVLYEKKVIRHELVHAFLYESGLDVNSDWARNEELVDWIALQSPKMSKAFKKAEVE</sequence>
<reference evidence="1" key="2">
    <citation type="submission" date="2021-04" db="EMBL/GenBank/DDBJ databases">
        <authorList>
            <person name="Gilroy R."/>
        </authorList>
    </citation>
    <scope>NUCLEOTIDE SEQUENCE</scope>
    <source>
        <strain evidence="1">CHK171-505</strain>
    </source>
</reference>
<accession>A0A9D2KYW3</accession>
<evidence type="ECO:0000313" key="1">
    <source>
        <dbReference type="EMBL" id="HJA90481.1"/>
    </source>
</evidence>
<dbReference type="Proteomes" id="UP000886856">
    <property type="component" value="Unassembled WGS sequence"/>
</dbReference>
<proteinExistence type="predicted"/>
<dbReference type="AlphaFoldDB" id="A0A9D2KYW3"/>
<organism evidence="1 2">
    <name type="scientific">Candidatus Jeotgalibaca merdavium</name>
    <dbReference type="NCBI Taxonomy" id="2838627"/>
    <lineage>
        <taxon>Bacteria</taxon>
        <taxon>Bacillati</taxon>
        <taxon>Bacillota</taxon>
        <taxon>Bacilli</taxon>
        <taxon>Lactobacillales</taxon>
        <taxon>Carnobacteriaceae</taxon>
        <taxon>Jeotgalibaca</taxon>
    </lineage>
</organism>
<name>A0A9D2KYW3_9LACT</name>
<dbReference type="EMBL" id="DWYW01000156">
    <property type="protein sequence ID" value="HJA90481.1"/>
    <property type="molecule type" value="Genomic_DNA"/>
</dbReference>